<organism evidence="9 10">
    <name type="scientific">Glossina pallidipes</name>
    <name type="common">Tsetse fly</name>
    <dbReference type="NCBI Taxonomy" id="7398"/>
    <lineage>
        <taxon>Eukaryota</taxon>
        <taxon>Metazoa</taxon>
        <taxon>Ecdysozoa</taxon>
        <taxon>Arthropoda</taxon>
        <taxon>Hexapoda</taxon>
        <taxon>Insecta</taxon>
        <taxon>Pterygota</taxon>
        <taxon>Neoptera</taxon>
        <taxon>Endopterygota</taxon>
        <taxon>Diptera</taxon>
        <taxon>Brachycera</taxon>
        <taxon>Muscomorpha</taxon>
        <taxon>Hippoboscoidea</taxon>
        <taxon>Glossinidae</taxon>
        <taxon>Glossina</taxon>
    </lineage>
</organism>
<reference evidence="9" key="2">
    <citation type="submission" date="2020-05" db="UniProtKB">
        <authorList>
            <consortium name="EnsemblMetazoa"/>
        </authorList>
    </citation>
    <scope>IDENTIFICATION</scope>
    <source>
        <strain evidence="9">IAEA</strain>
    </source>
</reference>
<dbReference type="CDD" id="cd11328">
    <property type="entry name" value="AmyAc_maltase"/>
    <property type="match status" value="1"/>
</dbReference>
<dbReference type="Proteomes" id="UP000092445">
    <property type="component" value="Unassembled WGS sequence"/>
</dbReference>
<dbReference type="InterPro" id="IPR045857">
    <property type="entry name" value="O16G_dom_2"/>
</dbReference>
<evidence type="ECO:0000256" key="6">
    <source>
        <dbReference type="ARBA" id="ARBA00023295"/>
    </source>
</evidence>
<accession>A0A1B0A4G3</accession>
<comment type="catalytic activity">
    <reaction evidence="1">
        <text>Hydrolysis of terminal, non-reducing (1-&gt;4)-linked alpha-D-glucose residues with release of alpha-D-glucose.</text>
        <dbReference type="EC" id="3.2.1.20"/>
    </reaction>
</comment>
<dbReference type="PANTHER" id="PTHR10357:SF179">
    <property type="entry name" value="NEUTRAL AND BASIC AMINO ACID TRANSPORT PROTEIN RBAT"/>
    <property type="match status" value="1"/>
</dbReference>
<evidence type="ECO:0000256" key="1">
    <source>
        <dbReference type="ARBA" id="ARBA00001657"/>
    </source>
</evidence>
<dbReference type="PANTHER" id="PTHR10357">
    <property type="entry name" value="ALPHA-AMYLASE FAMILY MEMBER"/>
    <property type="match status" value="1"/>
</dbReference>
<dbReference type="AlphaFoldDB" id="A0A1B0A4G3"/>
<dbReference type="VEuPathDB" id="VectorBase:GPAI034221"/>
<dbReference type="EnsemblMetazoa" id="GPAI034221-RA">
    <property type="protein sequence ID" value="GPAI034221-PA"/>
    <property type="gene ID" value="GPAI034221"/>
</dbReference>
<keyword evidence="10" id="KW-1185">Reference proteome</keyword>
<dbReference type="InterPro" id="IPR006047">
    <property type="entry name" value="GH13_cat_dom"/>
</dbReference>
<evidence type="ECO:0000256" key="4">
    <source>
        <dbReference type="ARBA" id="ARBA00022729"/>
    </source>
</evidence>
<keyword evidence="4 7" id="KW-0732">Signal</keyword>
<dbReference type="Gene3D" id="3.90.400.10">
    <property type="entry name" value="Oligo-1,6-glucosidase, Domain 2"/>
    <property type="match status" value="1"/>
</dbReference>
<evidence type="ECO:0000313" key="9">
    <source>
        <dbReference type="EnsemblMetazoa" id="GPAI034221-PA"/>
    </source>
</evidence>
<dbReference type="InterPro" id="IPR017853">
    <property type="entry name" value="GH"/>
</dbReference>
<evidence type="ECO:0000259" key="8">
    <source>
        <dbReference type="SMART" id="SM00642"/>
    </source>
</evidence>
<feature type="signal peptide" evidence="7">
    <location>
        <begin position="1"/>
        <end position="24"/>
    </location>
</feature>
<keyword evidence="6" id="KW-0378">Hydrolase</keyword>
<dbReference type="GO" id="GO:0005975">
    <property type="term" value="P:carbohydrate metabolic process"/>
    <property type="evidence" value="ECO:0007669"/>
    <property type="project" value="InterPro"/>
</dbReference>
<evidence type="ECO:0000256" key="5">
    <source>
        <dbReference type="ARBA" id="ARBA00023180"/>
    </source>
</evidence>
<dbReference type="Pfam" id="PF00128">
    <property type="entry name" value="Alpha-amylase"/>
    <property type="match status" value="1"/>
</dbReference>
<dbReference type="EC" id="3.2.1.20" evidence="3"/>
<feature type="domain" description="Glycosyl hydrolase family 13 catalytic" evidence="8">
    <location>
        <begin position="46"/>
        <end position="442"/>
    </location>
</feature>
<keyword evidence="5" id="KW-0325">Glycoprotein</keyword>
<evidence type="ECO:0000256" key="7">
    <source>
        <dbReference type="SAM" id="SignalP"/>
    </source>
</evidence>
<dbReference type="GO" id="GO:0004558">
    <property type="term" value="F:alpha-1,4-glucosidase activity"/>
    <property type="evidence" value="ECO:0007669"/>
    <property type="project" value="UniProtKB-EC"/>
</dbReference>
<evidence type="ECO:0000256" key="2">
    <source>
        <dbReference type="ARBA" id="ARBA00008061"/>
    </source>
</evidence>
<feature type="chain" id="PRO_5008403500" description="alpha-glucosidase" evidence="7">
    <location>
        <begin position="25"/>
        <end position="690"/>
    </location>
</feature>
<comment type="similarity">
    <text evidence="2">Belongs to the glycosyl hydrolase 13 family.</text>
</comment>
<evidence type="ECO:0000256" key="3">
    <source>
        <dbReference type="ARBA" id="ARBA00012741"/>
    </source>
</evidence>
<dbReference type="SUPFAM" id="SSF51445">
    <property type="entry name" value="(Trans)glycosidases"/>
    <property type="match status" value="1"/>
</dbReference>
<reference evidence="10" key="1">
    <citation type="submission" date="2014-03" db="EMBL/GenBank/DDBJ databases">
        <authorList>
            <person name="Aksoy S."/>
            <person name="Warren W."/>
            <person name="Wilson R.K."/>
        </authorList>
    </citation>
    <scope>NUCLEOTIDE SEQUENCE [LARGE SCALE GENOMIC DNA]</scope>
    <source>
        <strain evidence="10">IAEA</strain>
    </source>
</reference>
<name>A0A1B0A4G3_GLOPL</name>
<dbReference type="Gene3D" id="3.20.20.80">
    <property type="entry name" value="Glycosidases"/>
    <property type="match status" value="1"/>
</dbReference>
<dbReference type="SMART" id="SM00642">
    <property type="entry name" value="Aamy"/>
    <property type="match status" value="1"/>
</dbReference>
<dbReference type="STRING" id="7398.A0A1B0A4G3"/>
<sequence>MFKMLINKIIAILCMAVVHRTAMASIPTKDLVNDVDDWWRHAVLYQIYPRSFLDTNFDGIGDLRGITHKLTYLHDTGITAIWLSPIFQAPTDNFGYGITDYKDIHHDYGTMQDFEELIRKAKGLNTKIVLDFVPNHTSDQCLWFKKSFSREKGYEDFYVWADGRIDENTGEWLPPNNWNSLVYGSAWSWHPKRQQYYLHHYSAQQPDLNFRNPALIKAIDDVLLFWLDKGVQGFRIITTNYLYKPSQLTDEPLRGKTNSRDSYDLTENIYSRNQSEVLEMLYHWRSLLDEYSLQNGGPRRILMTDAPSDLKLLANYYESDEGLMGAHIPANFLLLTEVTDKSDARDFAFNIQKWLICMPGGHTANWIMGSHDQPRIGSKFSLDSVDPMNMLLMTLPGVAVTYSGEELGMQDYRAIKWQDTKDPVALSVGPKFYQSISRDPVRTPFQWSAEKNAGFSKAPRTWLPVHPSYLEHLNLKTQLDDEKSHYKVYKSLIQIRQEPVLREGRCQVEVVNKWVFAVISLFATQLFCHRLSRSLKNHRSFITLINVGSKPQLINVFNILDDVKHLRILISGVYSKYPVGRLFTQNPPGAACRNCLHGSMKFLINKCLCIVKRLKHAWELTLISGNNSITLAAHEGIVCQLETTNAMTEERRALMKMLLKSANIVLVGLLFYKLWNNKWTKLNFNQNAIW</sequence>
<protein>
    <recommendedName>
        <fullName evidence="3">alpha-glucosidase</fullName>
        <ecNumber evidence="3">3.2.1.20</ecNumber>
    </recommendedName>
</protein>
<dbReference type="FunFam" id="3.90.400.10:FF:000001">
    <property type="entry name" value="Maltase A3, isoform A"/>
    <property type="match status" value="1"/>
</dbReference>
<keyword evidence="6" id="KW-0326">Glycosidase</keyword>
<evidence type="ECO:0000313" key="10">
    <source>
        <dbReference type="Proteomes" id="UP000092445"/>
    </source>
</evidence>
<proteinExistence type="inferred from homology"/>